<dbReference type="GO" id="GO:0042128">
    <property type="term" value="P:nitrate assimilation"/>
    <property type="evidence" value="ECO:0007669"/>
    <property type="project" value="UniProtKB-KW"/>
</dbReference>
<dbReference type="SUPFAM" id="SSF55124">
    <property type="entry name" value="Nitrite/Sulfite reductase N-terminal domain-like"/>
    <property type="match status" value="1"/>
</dbReference>
<keyword evidence="10" id="KW-0479">Metal-binding</keyword>
<comment type="cofactor">
    <cofactor evidence="3">
        <name>FAD</name>
        <dbReference type="ChEBI" id="CHEBI:57692"/>
    </cofactor>
</comment>
<keyword evidence="7" id="KW-0349">Heme</keyword>
<comment type="similarity">
    <text evidence="5">Belongs to the nitrite and sulfite reductase 4Fe-4S domain family.</text>
</comment>
<dbReference type="Pfam" id="PF13806">
    <property type="entry name" value="Rieske_2"/>
    <property type="match status" value="1"/>
</dbReference>
<keyword evidence="6" id="KW-0004">4Fe-4S</keyword>
<evidence type="ECO:0000256" key="2">
    <source>
        <dbReference type="ARBA" id="ARBA00001966"/>
    </source>
</evidence>
<dbReference type="InterPro" id="IPR036136">
    <property type="entry name" value="Nit/Sulf_reduc_fer-like_dom_sf"/>
</dbReference>
<dbReference type="InterPro" id="IPR041854">
    <property type="entry name" value="BFD-like_2Fe2S-bd_dom_sf"/>
</dbReference>
<keyword evidence="12" id="KW-0560">Oxidoreductase</keyword>
<name>A0AAV9HMG3_9PEZI</name>
<dbReference type="PANTHER" id="PTHR43809:SF1">
    <property type="entry name" value="NITRITE REDUCTASE (NADH) LARGE SUBUNIT"/>
    <property type="match status" value="1"/>
</dbReference>
<dbReference type="InterPro" id="IPR006067">
    <property type="entry name" value="NO2/SO3_Rdtase_4Fe4S_dom"/>
</dbReference>
<sequence length="1092" mass="119777">MAVGNRKRIIVVGLGMVGISFIEKLLKLDARAREYDIVVVGEEPHVAYNRVGLTSFFEHRKVENLYLNPVEWYDSILDGALSYHLNTKATEINPGRKTITCANGQEIQYDILVLATGSDALLPKHTPGHDAAGVFVYRNVEDLEKLIAFSAHQKGTVGAVVGGGLLGLEAAKAMMDLECFDKVKVIERNRWVLSRQLDGDAGGMVVEQVQNLGVDVLLSKRVGKIDVTEDNSVKGVFFEDGDYMPCSTICFAIGVRPRDELARKAGIKCADRGGGIIVDDSLRTSEPDIYAIGECASWQGQTFGLIAPGVEMADVLTFNLTQAQLHQPRLYKRPDLSTKLKLLGVEVASFGDFFADRDGPKYLPARAKKGGQTTPDRVKTLTNGLPPAPVKALTYKDPFQNVYKKYIFTMDGKYLLGGMMIGDTSDYVKLVPLVKNQKELEIPPAQLILGAKKEGADDGDDLDDDTQICSCHNVTKLDVVKVTKEGTCKSIGEVKSCTKAGTGCGGCMPLVTGIFNKTMKDMGNEVKNNVCPHFEYSRADLYNIIMVKRLKTLPEVMKEAGVDPESVGCEACKPILGSIFSSLWNKHVMDKPYQGLQDTNDKYLGNIQRNGTYSVVPRVSAGEITPEKLVVIGQVAKEYNLYTKITGGQRIDMFGAKKQDLLDIWKRLVDAGMESGHAYAKSLRTVKSCVGTTWCRYGVGDSVGMAVRLEERYKSIRAPHKIKGGVSGCVRECAEAQNKDFGLIATEKGFNIFVGGNGGAKPRHSELLAKDVPPTEVIPILDRYLMFYIRTADKLQRTARWLEGLPGGINYLRDVVIHDKLGINASLEAQMAELVDSFFDEWAEAINNPAIAAKFKQFANTTETLENSELEVDRGQTRPAMWPTNKTAQEDFAALRSKWSSTSWQPILPASYFSGADSLPNGISATLKVSDTQLALFRVKGKYYATQQMCPHKRAFILSDGIVGSNPSTSENPWISCPHHKRNFDLSDGSCKNDEGFSIATFEVEERADGQVYVKLPPEEELDAALGTKKWMVKKGEAGKGQFEELDGRIGFKGRSRNKRVGVKPIGGPMAVGKRPIELMVGNGGCGSAPDW</sequence>
<evidence type="ECO:0000256" key="12">
    <source>
        <dbReference type="ARBA" id="ARBA00023002"/>
    </source>
</evidence>
<evidence type="ECO:0000256" key="4">
    <source>
        <dbReference type="ARBA" id="ARBA00005096"/>
    </source>
</evidence>
<dbReference type="InterPro" id="IPR036922">
    <property type="entry name" value="Rieske_2Fe-2S_sf"/>
</dbReference>
<evidence type="ECO:0000256" key="5">
    <source>
        <dbReference type="ARBA" id="ARBA00010429"/>
    </source>
</evidence>
<dbReference type="Gene3D" id="3.30.413.10">
    <property type="entry name" value="Sulfite Reductase Hemoprotein, domain 1"/>
    <property type="match status" value="1"/>
</dbReference>
<dbReference type="InterPro" id="IPR005117">
    <property type="entry name" value="NiRdtase/SiRdtase_haem-b_fer"/>
</dbReference>
<dbReference type="InterPro" id="IPR007419">
    <property type="entry name" value="BFD-like_2Fe2S-bd_dom"/>
</dbReference>
<keyword evidence="11" id="KW-0274">FAD</keyword>
<gene>
    <name evidence="22" type="ORF">QBC42DRAFT_226453</name>
</gene>
<dbReference type="SUPFAM" id="SSF50022">
    <property type="entry name" value="ISP domain"/>
    <property type="match status" value="1"/>
</dbReference>
<evidence type="ECO:0000259" key="21">
    <source>
        <dbReference type="PROSITE" id="PS51296"/>
    </source>
</evidence>
<dbReference type="FunFam" id="3.30.413.10:FF:000007">
    <property type="entry name" value="Nitrite reductase [NAD(P)H] large subunit"/>
    <property type="match status" value="1"/>
</dbReference>
<reference evidence="22" key="2">
    <citation type="submission" date="2023-06" db="EMBL/GenBank/DDBJ databases">
        <authorList>
            <consortium name="Lawrence Berkeley National Laboratory"/>
            <person name="Mondo S.J."/>
            <person name="Hensen N."/>
            <person name="Bonometti L."/>
            <person name="Westerberg I."/>
            <person name="Brannstrom I.O."/>
            <person name="Guillou S."/>
            <person name="Cros-Aarteil S."/>
            <person name="Calhoun S."/>
            <person name="Haridas S."/>
            <person name="Kuo A."/>
            <person name="Pangilinan J."/>
            <person name="Riley R."/>
            <person name="Labutti K."/>
            <person name="Andreopoulos B."/>
            <person name="Lipzen A."/>
            <person name="Chen C."/>
            <person name="Yanf M."/>
            <person name="Daum C."/>
            <person name="Ng V."/>
            <person name="Clum A."/>
            <person name="Steindorff A."/>
            <person name="Ohm R."/>
            <person name="Martin F."/>
            <person name="Silar P."/>
            <person name="Natvig D."/>
            <person name="Lalanne C."/>
            <person name="Gautier V."/>
            <person name="Ament-Velasquez S.L."/>
            <person name="Kruys A."/>
            <person name="Hutchinson M.I."/>
            <person name="Powell A.J."/>
            <person name="Barry K."/>
            <person name="Miller A.N."/>
            <person name="Grigoriev I.V."/>
            <person name="Debuchy R."/>
            <person name="Gladieux P."/>
            <person name="Thoren M.H."/>
            <person name="Johannesson H."/>
        </authorList>
    </citation>
    <scope>NUCLEOTIDE SEQUENCE</scope>
    <source>
        <strain evidence="22">PSN324</strain>
    </source>
</reference>
<organism evidence="22 23">
    <name type="scientific">Cladorrhinum samala</name>
    <dbReference type="NCBI Taxonomy" id="585594"/>
    <lineage>
        <taxon>Eukaryota</taxon>
        <taxon>Fungi</taxon>
        <taxon>Dikarya</taxon>
        <taxon>Ascomycota</taxon>
        <taxon>Pezizomycotina</taxon>
        <taxon>Sordariomycetes</taxon>
        <taxon>Sordariomycetidae</taxon>
        <taxon>Sordariales</taxon>
        <taxon>Podosporaceae</taxon>
        <taxon>Cladorrhinum</taxon>
    </lineage>
</organism>
<evidence type="ECO:0000256" key="7">
    <source>
        <dbReference type="ARBA" id="ARBA00022617"/>
    </source>
</evidence>
<accession>A0AAV9HMG3</accession>
<dbReference type="PANTHER" id="PTHR43809">
    <property type="entry name" value="NITRITE REDUCTASE (NADH) LARGE SUBUNIT"/>
    <property type="match status" value="1"/>
</dbReference>
<dbReference type="SUPFAM" id="SSF51905">
    <property type="entry name" value="FAD/NAD(P)-binding domain"/>
    <property type="match status" value="1"/>
</dbReference>
<dbReference type="InterPro" id="IPR036188">
    <property type="entry name" value="FAD/NAD-bd_sf"/>
</dbReference>
<evidence type="ECO:0000256" key="15">
    <source>
        <dbReference type="ARBA" id="ARBA00023063"/>
    </source>
</evidence>
<evidence type="ECO:0000256" key="13">
    <source>
        <dbReference type="ARBA" id="ARBA00023004"/>
    </source>
</evidence>
<comment type="cofactor">
    <cofactor evidence="2">
        <name>[4Fe-4S] cluster</name>
        <dbReference type="ChEBI" id="CHEBI:49883"/>
    </cofactor>
</comment>
<proteinExistence type="inferred from homology"/>
<keyword evidence="13" id="KW-0408">Iron</keyword>
<evidence type="ECO:0000256" key="19">
    <source>
        <dbReference type="ARBA" id="ARBA00066907"/>
    </source>
</evidence>
<dbReference type="InterPro" id="IPR017941">
    <property type="entry name" value="Rieske_2Fe-2S"/>
</dbReference>
<dbReference type="InterPro" id="IPR012748">
    <property type="entry name" value="Rieske-like_NirD"/>
</dbReference>
<dbReference type="SUPFAM" id="SSF56014">
    <property type="entry name" value="Nitrite and sulphite reductase 4Fe-4S domain-like"/>
    <property type="match status" value="1"/>
</dbReference>
<dbReference type="InterPro" id="IPR006066">
    <property type="entry name" value="NO2/SO3_Rdtase_FeS/sirohaem_BS"/>
</dbReference>
<dbReference type="Pfam" id="PF07992">
    <property type="entry name" value="Pyr_redox_2"/>
    <property type="match status" value="1"/>
</dbReference>
<dbReference type="Proteomes" id="UP001321749">
    <property type="component" value="Unassembled WGS sequence"/>
</dbReference>
<evidence type="ECO:0000256" key="1">
    <source>
        <dbReference type="ARBA" id="ARBA00001929"/>
    </source>
</evidence>
<evidence type="ECO:0000256" key="11">
    <source>
        <dbReference type="ARBA" id="ARBA00022827"/>
    </source>
</evidence>
<evidence type="ECO:0000256" key="17">
    <source>
        <dbReference type="ARBA" id="ARBA00050114"/>
    </source>
</evidence>
<evidence type="ECO:0000313" key="23">
    <source>
        <dbReference type="Proteomes" id="UP001321749"/>
    </source>
</evidence>
<reference evidence="22" key="1">
    <citation type="journal article" date="2023" name="Mol. Phylogenet. Evol.">
        <title>Genome-scale phylogeny and comparative genomics of the fungal order Sordariales.</title>
        <authorList>
            <person name="Hensen N."/>
            <person name="Bonometti L."/>
            <person name="Westerberg I."/>
            <person name="Brannstrom I.O."/>
            <person name="Guillou S."/>
            <person name="Cros-Aarteil S."/>
            <person name="Calhoun S."/>
            <person name="Haridas S."/>
            <person name="Kuo A."/>
            <person name="Mondo S."/>
            <person name="Pangilinan J."/>
            <person name="Riley R."/>
            <person name="LaButti K."/>
            <person name="Andreopoulos B."/>
            <person name="Lipzen A."/>
            <person name="Chen C."/>
            <person name="Yan M."/>
            <person name="Daum C."/>
            <person name="Ng V."/>
            <person name="Clum A."/>
            <person name="Steindorff A."/>
            <person name="Ohm R.A."/>
            <person name="Martin F."/>
            <person name="Silar P."/>
            <person name="Natvig D.O."/>
            <person name="Lalanne C."/>
            <person name="Gautier V."/>
            <person name="Ament-Velasquez S.L."/>
            <person name="Kruys A."/>
            <person name="Hutchinson M.I."/>
            <person name="Powell A.J."/>
            <person name="Barry K."/>
            <person name="Miller A.N."/>
            <person name="Grigoriev I.V."/>
            <person name="Debuchy R."/>
            <person name="Gladieux P."/>
            <person name="Hiltunen Thoren M."/>
            <person name="Johannesson H."/>
        </authorList>
    </citation>
    <scope>NUCLEOTIDE SEQUENCE</scope>
    <source>
        <strain evidence="22">PSN324</strain>
    </source>
</reference>
<dbReference type="Gene3D" id="3.50.50.60">
    <property type="entry name" value="FAD/NAD(P)-binding domain"/>
    <property type="match status" value="2"/>
</dbReference>
<dbReference type="InterPro" id="IPR045854">
    <property type="entry name" value="NO2/SO3_Rdtase_4Fe4S_sf"/>
</dbReference>
<evidence type="ECO:0000256" key="6">
    <source>
        <dbReference type="ARBA" id="ARBA00022485"/>
    </source>
</evidence>
<dbReference type="AlphaFoldDB" id="A0AAV9HMG3"/>
<dbReference type="Pfam" id="PF04324">
    <property type="entry name" value="Fer2_BFD"/>
    <property type="match status" value="1"/>
</dbReference>
<dbReference type="FunFam" id="1.10.10.1100:FF:000002">
    <property type="entry name" value="Nitrite reductase large subunit"/>
    <property type="match status" value="1"/>
</dbReference>
<dbReference type="Pfam" id="PF03460">
    <property type="entry name" value="NIR_SIR_ferr"/>
    <property type="match status" value="1"/>
</dbReference>
<keyword evidence="14" id="KW-0411">Iron-sulfur</keyword>
<keyword evidence="9" id="KW-0001">2Fe-2S</keyword>
<comment type="catalytic activity">
    <reaction evidence="17">
        <text>NH4(+) + 3 NAD(+) + 2 H2O = nitrite + 3 NADH + 5 H(+)</text>
        <dbReference type="Rhea" id="RHEA:24628"/>
        <dbReference type="ChEBI" id="CHEBI:15377"/>
        <dbReference type="ChEBI" id="CHEBI:15378"/>
        <dbReference type="ChEBI" id="CHEBI:16301"/>
        <dbReference type="ChEBI" id="CHEBI:28938"/>
        <dbReference type="ChEBI" id="CHEBI:57540"/>
        <dbReference type="ChEBI" id="CHEBI:57945"/>
        <dbReference type="EC" id="1.7.1.4"/>
    </reaction>
</comment>
<dbReference type="InterPro" id="IPR052034">
    <property type="entry name" value="NasD-like"/>
</dbReference>
<dbReference type="EMBL" id="MU864983">
    <property type="protein sequence ID" value="KAK4461817.1"/>
    <property type="molecule type" value="Genomic_DNA"/>
</dbReference>
<dbReference type="InterPro" id="IPR023753">
    <property type="entry name" value="FAD/NAD-binding_dom"/>
</dbReference>
<dbReference type="PRINTS" id="PR00368">
    <property type="entry name" value="FADPNR"/>
</dbReference>
<evidence type="ECO:0000256" key="9">
    <source>
        <dbReference type="ARBA" id="ARBA00022714"/>
    </source>
</evidence>
<evidence type="ECO:0000256" key="10">
    <source>
        <dbReference type="ARBA" id="ARBA00022723"/>
    </source>
</evidence>
<dbReference type="PROSITE" id="PS51296">
    <property type="entry name" value="RIESKE"/>
    <property type="match status" value="1"/>
</dbReference>
<comment type="cofactor">
    <cofactor evidence="1">
        <name>siroheme</name>
        <dbReference type="ChEBI" id="CHEBI:60052"/>
    </cofactor>
</comment>
<comment type="caution">
    <text evidence="22">The sequence shown here is derived from an EMBL/GenBank/DDBJ whole genome shotgun (WGS) entry which is preliminary data.</text>
</comment>
<comment type="pathway">
    <text evidence="4">Nitrogen metabolism; nitrate reduction (assimilation).</text>
</comment>
<evidence type="ECO:0000313" key="22">
    <source>
        <dbReference type="EMBL" id="KAK4461817.1"/>
    </source>
</evidence>
<comment type="cofactor">
    <cofactor evidence="16">
        <name>[2Fe-2S] cluster</name>
        <dbReference type="ChEBI" id="CHEBI:190135"/>
    </cofactor>
</comment>
<dbReference type="PROSITE" id="PS00365">
    <property type="entry name" value="NIR_SIR"/>
    <property type="match status" value="1"/>
</dbReference>
<dbReference type="GO" id="GO:0051539">
    <property type="term" value="F:4 iron, 4 sulfur cluster binding"/>
    <property type="evidence" value="ECO:0007669"/>
    <property type="project" value="UniProtKB-KW"/>
</dbReference>
<comment type="catalytic activity">
    <reaction evidence="18">
        <text>NH4(+) + 3 NADP(+) + 2 H2O = nitrite + 3 NADPH + 5 H(+)</text>
        <dbReference type="Rhea" id="RHEA:24632"/>
        <dbReference type="ChEBI" id="CHEBI:15377"/>
        <dbReference type="ChEBI" id="CHEBI:15378"/>
        <dbReference type="ChEBI" id="CHEBI:16301"/>
        <dbReference type="ChEBI" id="CHEBI:28938"/>
        <dbReference type="ChEBI" id="CHEBI:57783"/>
        <dbReference type="ChEBI" id="CHEBI:58349"/>
        <dbReference type="EC" id="1.7.1.4"/>
    </reaction>
</comment>
<dbReference type="EC" id="1.7.1.4" evidence="19"/>
<evidence type="ECO:0000256" key="14">
    <source>
        <dbReference type="ARBA" id="ARBA00023014"/>
    </source>
</evidence>
<keyword evidence="23" id="KW-1185">Reference proteome</keyword>
<evidence type="ECO:0000256" key="8">
    <source>
        <dbReference type="ARBA" id="ARBA00022630"/>
    </source>
</evidence>
<dbReference type="Gene3D" id="1.10.10.1100">
    <property type="entry name" value="BFD-like [2Fe-2S]-binding domain"/>
    <property type="match status" value="1"/>
</dbReference>
<protein>
    <recommendedName>
        <fullName evidence="20">Nitrite reductase [NAD(P)H]</fullName>
        <ecNumber evidence="19">1.7.1.4</ecNumber>
    </recommendedName>
</protein>
<dbReference type="Pfam" id="PF01077">
    <property type="entry name" value="NIR_SIR"/>
    <property type="match status" value="1"/>
</dbReference>
<dbReference type="GO" id="GO:0008942">
    <property type="term" value="F:nitrite reductase [NAD(P)H] activity"/>
    <property type="evidence" value="ECO:0007669"/>
    <property type="project" value="UniProtKB-EC"/>
</dbReference>
<dbReference type="Gene3D" id="2.102.10.10">
    <property type="entry name" value="Rieske [2Fe-2S] iron-sulphur domain"/>
    <property type="match status" value="1"/>
</dbReference>
<dbReference type="PRINTS" id="PR00397">
    <property type="entry name" value="SIROHAEM"/>
</dbReference>
<evidence type="ECO:0000256" key="18">
    <source>
        <dbReference type="ARBA" id="ARBA00051413"/>
    </source>
</evidence>
<evidence type="ECO:0000256" key="16">
    <source>
        <dbReference type="ARBA" id="ARBA00034078"/>
    </source>
</evidence>
<feature type="domain" description="Rieske" evidence="21">
    <location>
        <begin position="911"/>
        <end position="1013"/>
    </location>
</feature>
<dbReference type="CDD" id="cd03529">
    <property type="entry name" value="Rieske_NirD"/>
    <property type="match status" value="1"/>
</dbReference>
<dbReference type="GO" id="GO:0015980">
    <property type="term" value="P:energy derivation by oxidation of organic compounds"/>
    <property type="evidence" value="ECO:0007669"/>
    <property type="project" value="UniProtKB-ARBA"/>
</dbReference>
<dbReference type="NCBIfam" id="TIGR02378">
    <property type="entry name" value="nirD_assim_sml"/>
    <property type="match status" value="1"/>
</dbReference>
<dbReference type="GO" id="GO:0020037">
    <property type="term" value="F:heme binding"/>
    <property type="evidence" value="ECO:0007669"/>
    <property type="project" value="InterPro"/>
</dbReference>
<keyword evidence="8" id="KW-0285">Flavoprotein</keyword>
<keyword evidence="15" id="KW-0534">Nitrate assimilation</keyword>
<evidence type="ECO:0000256" key="20">
    <source>
        <dbReference type="ARBA" id="ARBA00070300"/>
    </source>
</evidence>
<evidence type="ECO:0000256" key="3">
    <source>
        <dbReference type="ARBA" id="ARBA00001974"/>
    </source>
</evidence>
<dbReference type="GO" id="GO:0051537">
    <property type="term" value="F:2 iron, 2 sulfur cluster binding"/>
    <property type="evidence" value="ECO:0007669"/>
    <property type="project" value="UniProtKB-KW"/>
</dbReference>
<dbReference type="GO" id="GO:0046872">
    <property type="term" value="F:metal ion binding"/>
    <property type="evidence" value="ECO:0007669"/>
    <property type="project" value="UniProtKB-KW"/>
</dbReference>